<dbReference type="Proteomes" id="UP000001819">
    <property type="component" value="Chromosome 3"/>
</dbReference>
<reference evidence="2" key="1">
    <citation type="submission" date="2024-06" db="UniProtKB">
        <authorList>
            <consortium name="RefSeq"/>
        </authorList>
    </citation>
    <scope>NUCLEOTIDE SEQUENCE [LARGE SCALE GENOMIC DNA]</scope>
    <source>
        <strain evidence="2">MV2-25</strain>
    </source>
</reference>
<dbReference type="RefSeq" id="XP_033234428.1">
    <property type="nucleotide sequence ID" value="XM_033378537.1"/>
</dbReference>
<accession>A0A6I8VU30</accession>
<reference evidence="3" key="2">
    <citation type="submission" date="2025-08" db="UniProtKB">
        <authorList>
            <consortium name="RefSeq"/>
        </authorList>
    </citation>
    <scope>IDENTIFICATION</scope>
    <source>
        <strain evidence="3">MV-25-SWS-2005</strain>
        <tissue evidence="3">Whole body</tissue>
    </source>
</reference>
<feature type="domain" description="Fanconi anaemia group A protein N-terminal" evidence="1">
    <location>
        <begin position="37"/>
        <end position="393"/>
    </location>
</feature>
<organism evidence="2 3">
    <name type="scientific">Drosophila pseudoobscura pseudoobscura</name>
    <name type="common">Fruit fly</name>
    <dbReference type="NCBI Taxonomy" id="46245"/>
    <lineage>
        <taxon>Eukaryota</taxon>
        <taxon>Metazoa</taxon>
        <taxon>Ecdysozoa</taxon>
        <taxon>Arthropoda</taxon>
        <taxon>Hexapoda</taxon>
        <taxon>Insecta</taxon>
        <taxon>Pterygota</taxon>
        <taxon>Neoptera</taxon>
        <taxon>Endopterygota</taxon>
        <taxon>Diptera</taxon>
        <taxon>Brachycera</taxon>
        <taxon>Muscomorpha</taxon>
        <taxon>Ephydroidea</taxon>
        <taxon>Drosophilidae</taxon>
        <taxon>Drosophila</taxon>
        <taxon>Sophophora</taxon>
    </lineage>
</organism>
<dbReference type="KEGG" id="dpo:4804367"/>
<dbReference type="AlphaFoldDB" id="A0A6I8VU30"/>
<keyword evidence="2" id="KW-1185">Reference proteome</keyword>
<sequence length="398" mass="44632">MVIFWYISDGLSSVAGVLLIMLNKNFSTISNCFPLVCKTIETQCGITQQGPVARYELDQLLRQLNAKERLLASKFYCQLPANVGSFRVLLQLQQLRILTATEYILSKEHSEQLQVNLIIFLETEYELLANLFVSAAYDAESGMKLSAILADALGNLFTGLVADPKISNLSYVDPLCSALPAADAMGVCMNMHLSTLLELHKAKDINEAFASFSAWINEGVDELTFVKLLCEKLFACHHQEALQVLFKQSNSENFTNWKFYLILVQSIASTCNSETTAFMKKYLKSRVLHMATTGCLTSLLHLLLTARATSACTMDIHSNLDNYAKWYKQNIGEMSYLLRPEHFQMALGLLEESLHYESELQYLEIHAAIALSPGGRIVQAYKTKCRAYLSQLKKGEKA</sequence>
<dbReference type="FunCoup" id="A0A6I8VU30">
    <property type="interactions" value="1"/>
</dbReference>
<gene>
    <name evidence="3" type="primary">LOC4804367</name>
</gene>
<name>A0A6I8VU30_DROPS</name>
<dbReference type="InterPro" id="IPR031729">
    <property type="entry name" value="Fanconi_A_N"/>
</dbReference>
<dbReference type="Pfam" id="PF15865">
    <property type="entry name" value="Fanconi_A_N"/>
    <property type="match status" value="1"/>
</dbReference>
<dbReference type="ExpressionAtlas" id="A0A6I8VU30">
    <property type="expression patterns" value="baseline"/>
</dbReference>
<evidence type="ECO:0000313" key="3">
    <source>
        <dbReference type="RefSeq" id="XP_033234428.1"/>
    </source>
</evidence>
<dbReference type="InParanoid" id="A0A6I8VU30"/>
<evidence type="ECO:0000259" key="1">
    <source>
        <dbReference type="Pfam" id="PF15865"/>
    </source>
</evidence>
<evidence type="ECO:0000313" key="2">
    <source>
        <dbReference type="Proteomes" id="UP000001819"/>
    </source>
</evidence>
<protein>
    <submittedName>
        <fullName evidence="3">Uncharacterized protein isoform X1</fullName>
    </submittedName>
</protein>
<proteinExistence type="predicted"/>